<feature type="region of interest" description="Disordered" evidence="1">
    <location>
        <begin position="73"/>
        <end position="92"/>
    </location>
</feature>
<comment type="caution">
    <text evidence="2">The sequence shown here is derived from an EMBL/GenBank/DDBJ whole genome shotgun (WGS) entry which is preliminary data.</text>
</comment>
<gene>
    <name evidence="2" type="ORF">I3517_04515</name>
</gene>
<proteinExistence type="predicted"/>
<dbReference type="Proteomes" id="UP000627573">
    <property type="component" value="Unassembled WGS sequence"/>
</dbReference>
<evidence type="ECO:0000256" key="1">
    <source>
        <dbReference type="SAM" id="MobiDB-lite"/>
    </source>
</evidence>
<dbReference type="AlphaFoldDB" id="A0A8I0ZLT6"/>
<name>A0A8I0ZLT6_RHOER</name>
<organism evidence="2 3">
    <name type="scientific">Rhodococcus erythropolis</name>
    <name type="common">Arthrobacter picolinophilus</name>
    <dbReference type="NCBI Taxonomy" id="1833"/>
    <lineage>
        <taxon>Bacteria</taxon>
        <taxon>Bacillati</taxon>
        <taxon>Actinomycetota</taxon>
        <taxon>Actinomycetes</taxon>
        <taxon>Mycobacteriales</taxon>
        <taxon>Nocardiaceae</taxon>
        <taxon>Rhodococcus</taxon>
        <taxon>Rhodococcus erythropolis group</taxon>
    </lineage>
</organism>
<accession>A0A8I0ZLT6</accession>
<protein>
    <submittedName>
        <fullName evidence="2">Uncharacterized protein</fullName>
    </submittedName>
</protein>
<evidence type="ECO:0000313" key="2">
    <source>
        <dbReference type="EMBL" id="MBH5141874.1"/>
    </source>
</evidence>
<sequence>MRVDRGVANSVATSDGRMFHAPGLTAGEQVRFLVLQRRLADRRGDWIEQTATNLTGAYTGAAIENLPIRTMTRRAMPKPDPDHAGTFLPNGGRAKSGLNRAILASC</sequence>
<dbReference type="RefSeq" id="WP_232252764.1">
    <property type="nucleotide sequence ID" value="NZ_JAECSB010000022.1"/>
</dbReference>
<dbReference type="EMBL" id="JAECSB010000022">
    <property type="protein sequence ID" value="MBH5141874.1"/>
    <property type="molecule type" value="Genomic_DNA"/>
</dbReference>
<reference evidence="2 3" key="1">
    <citation type="submission" date="2020-12" db="EMBL/GenBank/DDBJ databases">
        <title>Draft genome sequence of furan degrading bacterial strain FUR100.</title>
        <authorList>
            <person name="Woiski C."/>
        </authorList>
    </citation>
    <scope>NUCLEOTIDE SEQUENCE [LARGE SCALE GENOMIC DNA]</scope>
    <source>
        <strain evidence="2 3">FUR100</strain>
    </source>
</reference>
<keyword evidence="3" id="KW-1185">Reference proteome</keyword>
<evidence type="ECO:0000313" key="3">
    <source>
        <dbReference type="Proteomes" id="UP000627573"/>
    </source>
</evidence>